<dbReference type="EMBL" id="GBHO01021740">
    <property type="protein sequence ID" value="JAG21864.1"/>
    <property type="molecule type" value="Transcribed_RNA"/>
</dbReference>
<evidence type="ECO:0000313" key="2">
    <source>
        <dbReference type="EMBL" id="JAG21864.1"/>
    </source>
</evidence>
<feature type="non-terminal residue" evidence="2">
    <location>
        <position position="1"/>
    </location>
</feature>
<reference evidence="2" key="2">
    <citation type="submission" date="2014-07" db="EMBL/GenBank/DDBJ databases">
        <authorList>
            <person name="Hull J."/>
        </authorList>
    </citation>
    <scope>NUCLEOTIDE SEQUENCE</scope>
</reference>
<dbReference type="AlphaFoldDB" id="A0A0A9XPG0"/>
<organism evidence="2">
    <name type="scientific">Lygus hesperus</name>
    <name type="common">Western plant bug</name>
    <dbReference type="NCBI Taxonomy" id="30085"/>
    <lineage>
        <taxon>Eukaryota</taxon>
        <taxon>Metazoa</taxon>
        <taxon>Ecdysozoa</taxon>
        <taxon>Arthropoda</taxon>
        <taxon>Hexapoda</taxon>
        <taxon>Insecta</taxon>
        <taxon>Pterygota</taxon>
        <taxon>Neoptera</taxon>
        <taxon>Paraneoptera</taxon>
        <taxon>Hemiptera</taxon>
        <taxon>Heteroptera</taxon>
        <taxon>Panheteroptera</taxon>
        <taxon>Cimicomorpha</taxon>
        <taxon>Miridae</taxon>
        <taxon>Mirini</taxon>
        <taxon>Lygus</taxon>
    </lineage>
</organism>
<feature type="compositionally biased region" description="Basic residues" evidence="1">
    <location>
        <begin position="1"/>
        <end position="14"/>
    </location>
</feature>
<protein>
    <submittedName>
        <fullName evidence="2">Otoconin-90</fullName>
    </submittedName>
</protein>
<gene>
    <name evidence="2" type="primary">Oc90_0</name>
    <name evidence="2" type="ORF">CM83_57621</name>
</gene>
<feature type="region of interest" description="Disordered" evidence="1">
    <location>
        <begin position="80"/>
        <end position="144"/>
    </location>
</feature>
<evidence type="ECO:0000256" key="1">
    <source>
        <dbReference type="SAM" id="MobiDB-lite"/>
    </source>
</evidence>
<feature type="region of interest" description="Disordered" evidence="1">
    <location>
        <begin position="1"/>
        <end position="67"/>
    </location>
</feature>
<name>A0A0A9XPG0_LYGHE</name>
<reference evidence="2" key="1">
    <citation type="journal article" date="2014" name="PLoS ONE">
        <title>Transcriptome-Based Identification of ABC Transporters in the Western Tarnished Plant Bug Lygus hesperus.</title>
        <authorList>
            <person name="Hull J.J."/>
            <person name="Chaney K."/>
            <person name="Geib S.M."/>
            <person name="Fabrick J.A."/>
            <person name="Brent C.S."/>
            <person name="Walsh D."/>
            <person name="Lavine L.C."/>
        </authorList>
    </citation>
    <scope>NUCLEOTIDE SEQUENCE</scope>
</reference>
<sequence>KKKKKKDKEKKKEKKKELAEAGEVGEVKAKAASRVGAVGATRAEGTDLRAELSRRRAQRLQGQPGSRLIQSALEGVVADKKIKPMRLNSPPAETNSTEDANKAKGRRVHVVAPVPKKKFVDESSASDSGEHDNEEEDVQKTRRVASSGILRGTNLHRRSQVNLQTFAYFVMKSCFLQDLCNLYKIVGIT</sequence>
<feature type="compositionally biased region" description="Basic and acidic residues" evidence="1">
    <location>
        <begin position="15"/>
        <end position="29"/>
    </location>
</feature>
<accession>A0A0A9XPG0</accession>
<proteinExistence type="predicted"/>
<feature type="compositionally biased region" description="Basic and acidic residues" evidence="1">
    <location>
        <begin position="44"/>
        <end position="54"/>
    </location>
</feature>